<keyword evidence="2" id="KW-1185">Reference proteome</keyword>
<sequence length="337" mass="37861">MANGGKTCMGSEFRDSFPLLDVLHANKFEGESFEPKLVEQIEENFYRGAPPNWLNFYISEQEQAKESGGIIKRDGYDRLVEKIQKSKKTSLEISTVKLFHQPGCGGTTLAMQVLWDLRKSFRCAEVLTSSPLDIANVADEVINLYTEGCRDHQNTVLLLVNDEQILENLQDSIMKKIAKRKIPVCTSQGLDRIVHGKVLKGLFPKGKEDWSNEKIFQHPMVQERLLQVEGVVRDYRIYATIAGKEIKVKANLRNSLMRTCQVSFYLGVTIRGPVAFGIQTKSRNNAEFVPEMDISNPGPSISIQSSCTDTMRASDQHFVDRHQTALINGVSDTNSSS</sequence>
<protein>
    <submittedName>
        <fullName evidence="1">Sterile alpha motif domain-containing protein 9</fullName>
    </submittedName>
</protein>
<reference evidence="1 2" key="1">
    <citation type="submission" date="2019-07" db="EMBL/GenBank/DDBJ databases">
        <title>Chromosome genome assembly for large yellow croaker.</title>
        <authorList>
            <person name="Xiao S."/>
        </authorList>
    </citation>
    <scope>NUCLEOTIDE SEQUENCE [LARGE SCALE GENOMIC DNA]</scope>
    <source>
        <strain evidence="1">JMULYC20181020</strain>
        <tissue evidence="1">Muscle</tissue>
    </source>
</reference>
<proteinExistence type="predicted"/>
<gene>
    <name evidence="1" type="ORF">D5F01_LYC22947</name>
</gene>
<dbReference type="EMBL" id="REGW02000023">
    <property type="protein sequence ID" value="KAE8279360.1"/>
    <property type="molecule type" value="Genomic_DNA"/>
</dbReference>
<accession>A0A6G0HJM1</accession>
<dbReference type="AlphaFoldDB" id="A0A6G0HJM1"/>
<evidence type="ECO:0000313" key="2">
    <source>
        <dbReference type="Proteomes" id="UP000424527"/>
    </source>
</evidence>
<dbReference type="Proteomes" id="UP000424527">
    <property type="component" value="Unassembled WGS sequence"/>
</dbReference>
<comment type="caution">
    <text evidence="1">The sequence shown here is derived from an EMBL/GenBank/DDBJ whole genome shotgun (WGS) entry which is preliminary data.</text>
</comment>
<dbReference type="GO" id="GO:0005737">
    <property type="term" value="C:cytoplasm"/>
    <property type="evidence" value="ECO:0007669"/>
    <property type="project" value="TreeGrafter"/>
</dbReference>
<evidence type="ECO:0000313" key="1">
    <source>
        <dbReference type="EMBL" id="KAE8279360.1"/>
    </source>
</evidence>
<name>A0A6G0HJM1_LARCR</name>
<organism evidence="1 2">
    <name type="scientific">Larimichthys crocea</name>
    <name type="common">Large yellow croaker</name>
    <name type="synonym">Pseudosciaena crocea</name>
    <dbReference type="NCBI Taxonomy" id="215358"/>
    <lineage>
        <taxon>Eukaryota</taxon>
        <taxon>Metazoa</taxon>
        <taxon>Chordata</taxon>
        <taxon>Craniata</taxon>
        <taxon>Vertebrata</taxon>
        <taxon>Euteleostomi</taxon>
        <taxon>Actinopterygii</taxon>
        <taxon>Neopterygii</taxon>
        <taxon>Teleostei</taxon>
        <taxon>Neoteleostei</taxon>
        <taxon>Acanthomorphata</taxon>
        <taxon>Eupercaria</taxon>
        <taxon>Sciaenidae</taxon>
        <taxon>Larimichthys</taxon>
    </lineage>
</organism>
<dbReference type="PANTHER" id="PTHR16155">
    <property type="entry name" value="DED DOMAIN-CONTAINING PROTEIN"/>
    <property type="match status" value="1"/>
</dbReference>
<dbReference type="PANTHER" id="PTHR16155:SF19">
    <property type="entry name" value="DED DOMAIN-CONTAINING PROTEIN"/>
    <property type="match status" value="1"/>
</dbReference>